<name>A0A1X2GAK7_9FUNG</name>
<evidence type="ECO:0000313" key="1">
    <source>
        <dbReference type="EMBL" id="ORX49169.1"/>
    </source>
</evidence>
<protein>
    <submittedName>
        <fullName evidence="1">Uncharacterized protein</fullName>
    </submittedName>
</protein>
<keyword evidence="2" id="KW-1185">Reference proteome</keyword>
<dbReference type="EMBL" id="MCGT01000027">
    <property type="protein sequence ID" value="ORX49169.1"/>
    <property type="molecule type" value="Genomic_DNA"/>
</dbReference>
<gene>
    <name evidence="1" type="ORF">DM01DRAFT_1376520</name>
</gene>
<dbReference type="OrthoDB" id="2279050at2759"/>
<dbReference type="Proteomes" id="UP000242146">
    <property type="component" value="Unassembled WGS sequence"/>
</dbReference>
<accession>A0A1X2GAK7</accession>
<comment type="caution">
    <text evidence="1">The sequence shown here is derived from an EMBL/GenBank/DDBJ whole genome shotgun (WGS) entry which is preliminary data.</text>
</comment>
<evidence type="ECO:0000313" key="2">
    <source>
        <dbReference type="Proteomes" id="UP000242146"/>
    </source>
</evidence>
<proteinExistence type="predicted"/>
<organism evidence="1 2">
    <name type="scientific">Hesseltinella vesiculosa</name>
    <dbReference type="NCBI Taxonomy" id="101127"/>
    <lineage>
        <taxon>Eukaryota</taxon>
        <taxon>Fungi</taxon>
        <taxon>Fungi incertae sedis</taxon>
        <taxon>Mucoromycota</taxon>
        <taxon>Mucoromycotina</taxon>
        <taxon>Mucoromycetes</taxon>
        <taxon>Mucorales</taxon>
        <taxon>Cunninghamellaceae</taxon>
        <taxon>Hesseltinella</taxon>
    </lineage>
</organism>
<sequence>MNKHRWESIAALKKALIATDTSLTLERVELRSSPEPEDLRLDHSQHHRSLLDVVFQMGYKKLTGVPWTDQEKKILADIDGISSTEFKLQRVPPIVNMLKGPPEQRDLPQLK</sequence>
<reference evidence="1 2" key="1">
    <citation type="submission" date="2016-07" db="EMBL/GenBank/DDBJ databases">
        <title>Pervasive Adenine N6-methylation of Active Genes in Fungi.</title>
        <authorList>
            <consortium name="DOE Joint Genome Institute"/>
            <person name="Mondo S.J."/>
            <person name="Dannebaum R.O."/>
            <person name="Kuo R.C."/>
            <person name="Labutti K."/>
            <person name="Haridas S."/>
            <person name="Kuo A."/>
            <person name="Salamov A."/>
            <person name="Ahrendt S.R."/>
            <person name="Lipzen A."/>
            <person name="Sullivan W."/>
            <person name="Andreopoulos W.B."/>
            <person name="Clum A."/>
            <person name="Lindquist E."/>
            <person name="Daum C."/>
            <person name="Ramamoorthy G.K."/>
            <person name="Gryganskyi A."/>
            <person name="Culley D."/>
            <person name="Magnuson J.K."/>
            <person name="James T.Y."/>
            <person name="O'Malley M.A."/>
            <person name="Stajich J.E."/>
            <person name="Spatafora J.W."/>
            <person name="Visel A."/>
            <person name="Grigoriev I.V."/>
        </authorList>
    </citation>
    <scope>NUCLEOTIDE SEQUENCE [LARGE SCALE GENOMIC DNA]</scope>
    <source>
        <strain evidence="1 2">NRRL 3301</strain>
    </source>
</reference>
<dbReference type="AlphaFoldDB" id="A0A1X2GAK7"/>